<feature type="transmembrane region" description="Helical" evidence="1">
    <location>
        <begin position="50"/>
        <end position="69"/>
    </location>
</feature>
<dbReference type="EMBL" id="MUIZ01000004">
    <property type="protein sequence ID" value="OUK04177.1"/>
    <property type="molecule type" value="Genomic_DNA"/>
</dbReference>
<dbReference type="Proteomes" id="UP000194606">
    <property type="component" value="Unassembled WGS sequence"/>
</dbReference>
<protein>
    <submittedName>
        <fullName evidence="2">Uncharacterized protein</fullName>
    </submittedName>
</protein>
<organism evidence="2 3">
    <name type="scientific">Lactococcus petauri</name>
    <dbReference type="NCBI Taxonomy" id="1940789"/>
    <lineage>
        <taxon>Bacteria</taxon>
        <taxon>Bacillati</taxon>
        <taxon>Bacillota</taxon>
        <taxon>Bacilli</taxon>
        <taxon>Lactobacillales</taxon>
        <taxon>Streptococcaceae</taxon>
        <taxon>Lactococcus</taxon>
    </lineage>
</organism>
<comment type="caution">
    <text evidence="2">The sequence shown here is derived from an EMBL/GenBank/DDBJ whole genome shotgun (WGS) entry which is preliminary data.</text>
</comment>
<evidence type="ECO:0000313" key="2">
    <source>
        <dbReference type="EMBL" id="OUK04177.1"/>
    </source>
</evidence>
<keyword evidence="1" id="KW-0812">Transmembrane</keyword>
<evidence type="ECO:0000256" key="1">
    <source>
        <dbReference type="SAM" id="Phobius"/>
    </source>
</evidence>
<proteinExistence type="predicted"/>
<accession>A0A252CC73</accession>
<name>A0A252CC73_9LACT</name>
<sequence>MFKGTGKKAQATLCSALLCSALLCSALLCSALLCSALLNDYKTSALPHQVFLYIRILLIYILTFVSVKLK</sequence>
<keyword evidence="1" id="KW-0472">Membrane</keyword>
<evidence type="ECO:0000313" key="3">
    <source>
        <dbReference type="Proteomes" id="UP000194606"/>
    </source>
</evidence>
<gene>
    <name evidence="2" type="ORF">BZZ03_06790</name>
</gene>
<keyword evidence="1" id="KW-1133">Transmembrane helix</keyword>
<dbReference type="AlphaFoldDB" id="A0A252CC73"/>
<reference evidence="2 3" key="1">
    <citation type="submission" date="2017-02" db="EMBL/GenBank/DDBJ databases">
        <authorList>
            <person name="Peterson S.W."/>
        </authorList>
    </citation>
    <scope>NUCLEOTIDE SEQUENCE [LARGE SCALE GENOMIC DNA]</scope>
    <source>
        <strain evidence="2">159469</strain>
    </source>
</reference>